<dbReference type="RefSeq" id="WP_091153991.1">
    <property type="nucleotide sequence ID" value="NZ_FNAI01000015.1"/>
</dbReference>
<dbReference type="AlphaFoldDB" id="A0A1G7JKT9"/>
<reference evidence="2 3" key="1">
    <citation type="submission" date="2016-10" db="EMBL/GenBank/DDBJ databases">
        <authorList>
            <person name="de Groot N.N."/>
        </authorList>
    </citation>
    <scope>NUCLEOTIDE SEQUENCE [LARGE SCALE GENOMIC DNA]</scope>
    <source>
        <strain evidence="2 3">47C3B</strain>
    </source>
</reference>
<evidence type="ECO:0000313" key="3">
    <source>
        <dbReference type="Proteomes" id="UP000199072"/>
    </source>
</evidence>
<dbReference type="EMBL" id="FNAI01000015">
    <property type="protein sequence ID" value="SDF25506.1"/>
    <property type="molecule type" value="Genomic_DNA"/>
</dbReference>
<keyword evidence="3" id="KW-1185">Reference proteome</keyword>
<proteinExistence type="predicted"/>
<feature type="transmembrane region" description="Helical" evidence="1">
    <location>
        <begin position="95"/>
        <end position="115"/>
    </location>
</feature>
<gene>
    <name evidence="2" type="ORF">SAMN05216464_11521</name>
</gene>
<keyword evidence="1" id="KW-0812">Transmembrane</keyword>
<feature type="transmembrane region" description="Helical" evidence="1">
    <location>
        <begin position="70"/>
        <end position="88"/>
    </location>
</feature>
<feature type="transmembrane region" description="Helical" evidence="1">
    <location>
        <begin position="42"/>
        <end position="64"/>
    </location>
</feature>
<protein>
    <submittedName>
        <fullName evidence="2">Uncharacterized protein</fullName>
    </submittedName>
</protein>
<evidence type="ECO:0000313" key="2">
    <source>
        <dbReference type="EMBL" id="SDF25506.1"/>
    </source>
</evidence>
<dbReference type="Proteomes" id="UP000199072">
    <property type="component" value="Unassembled WGS sequence"/>
</dbReference>
<name>A0A1G7JKT9_9SPHI</name>
<evidence type="ECO:0000256" key="1">
    <source>
        <dbReference type="SAM" id="Phobius"/>
    </source>
</evidence>
<sequence length="116" mass="12684">MATLKIHLPAAWANEKTNQKDTLTLRTKWLAFADSQAPYKTAWFLVSLIAQGVLFLPIPAVLMYYYQAPVAVLAVTMTLFFGNVICGMGGSGIRVVIGAFALSVFIHLFMLAVFIG</sequence>
<organism evidence="2 3">
    <name type="scientific">Mucilaginibacter pineti</name>
    <dbReference type="NCBI Taxonomy" id="1391627"/>
    <lineage>
        <taxon>Bacteria</taxon>
        <taxon>Pseudomonadati</taxon>
        <taxon>Bacteroidota</taxon>
        <taxon>Sphingobacteriia</taxon>
        <taxon>Sphingobacteriales</taxon>
        <taxon>Sphingobacteriaceae</taxon>
        <taxon>Mucilaginibacter</taxon>
    </lineage>
</organism>
<accession>A0A1G7JKT9</accession>
<keyword evidence="1" id="KW-1133">Transmembrane helix</keyword>
<dbReference type="OrthoDB" id="798211at2"/>
<dbReference type="STRING" id="1391627.SAMN05216464_11521"/>
<keyword evidence="1" id="KW-0472">Membrane</keyword>